<dbReference type="EMBL" id="BAABIM010000005">
    <property type="protein sequence ID" value="GAA4697030.1"/>
    <property type="molecule type" value="Genomic_DNA"/>
</dbReference>
<dbReference type="PANTHER" id="PTHR34584:SF1">
    <property type="entry name" value="NA(+)_H(+) ANTIPORTER SUBUNIT E1"/>
    <property type="match status" value="1"/>
</dbReference>
<dbReference type="PANTHER" id="PTHR34584">
    <property type="entry name" value="NA(+)/H(+) ANTIPORTER SUBUNIT E1"/>
    <property type="match status" value="1"/>
</dbReference>
<feature type="transmembrane region" description="Helical" evidence="7">
    <location>
        <begin position="20"/>
        <end position="38"/>
    </location>
</feature>
<organism evidence="8 9">
    <name type="scientific">Nocardioides nanhaiensis</name>
    <dbReference type="NCBI Taxonomy" id="1476871"/>
    <lineage>
        <taxon>Bacteria</taxon>
        <taxon>Bacillati</taxon>
        <taxon>Actinomycetota</taxon>
        <taxon>Actinomycetes</taxon>
        <taxon>Propionibacteriales</taxon>
        <taxon>Nocardioidaceae</taxon>
        <taxon>Nocardioides</taxon>
    </lineage>
</organism>
<evidence type="ECO:0000313" key="9">
    <source>
        <dbReference type="Proteomes" id="UP001500621"/>
    </source>
</evidence>
<evidence type="ECO:0000256" key="7">
    <source>
        <dbReference type="SAM" id="Phobius"/>
    </source>
</evidence>
<feature type="transmembrane region" description="Helical" evidence="7">
    <location>
        <begin position="75"/>
        <end position="98"/>
    </location>
</feature>
<evidence type="ECO:0000256" key="4">
    <source>
        <dbReference type="ARBA" id="ARBA00022692"/>
    </source>
</evidence>
<gene>
    <name evidence="8" type="ORF">GCM10023226_39340</name>
</gene>
<comment type="similarity">
    <text evidence="2">Belongs to the CPA3 antiporters (TC 2.A.63) subunit E family.</text>
</comment>
<keyword evidence="3" id="KW-1003">Cell membrane</keyword>
<dbReference type="Proteomes" id="UP001500621">
    <property type="component" value="Unassembled WGS sequence"/>
</dbReference>
<dbReference type="RefSeq" id="WP_345271314.1">
    <property type="nucleotide sequence ID" value="NZ_BAABIM010000005.1"/>
</dbReference>
<accession>A0ABP8X077</accession>
<reference evidence="9" key="1">
    <citation type="journal article" date="2019" name="Int. J. Syst. Evol. Microbiol.">
        <title>The Global Catalogue of Microorganisms (GCM) 10K type strain sequencing project: providing services to taxonomists for standard genome sequencing and annotation.</title>
        <authorList>
            <consortium name="The Broad Institute Genomics Platform"/>
            <consortium name="The Broad Institute Genome Sequencing Center for Infectious Disease"/>
            <person name="Wu L."/>
            <person name="Ma J."/>
        </authorList>
    </citation>
    <scope>NUCLEOTIDE SEQUENCE [LARGE SCALE GENOMIC DNA]</scope>
    <source>
        <strain evidence="9">JCM 18127</strain>
    </source>
</reference>
<dbReference type="InterPro" id="IPR002758">
    <property type="entry name" value="Cation_antiport_E"/>
</dbReference>
<evidence type="ECO:0000313" key="8">
    <source>
        <dbReference type="EMBL" id="GAA4697030.1"/>
    </source>
</evidence>
<keyword evidence="6 7" id="KW-0472">Membrane</keyword>
<feature type="transmembrane region" description="Helical" evidence="7">
    <location>
        <begin position="118"/>
        <end position="136"/>
    </location>
</feature>
<evidence type="ECO:0000256" key="3">
    <source>
        <dbReference type="ARBA" id="ARBA00022475"/>
    </source>
</evidence>
<dbReference type="NCBIfam" id="NF006521">
    <property type="entry name" value="PRK08965.1-5"/>
    <property type="match status" value="1"/>
</dbReference>
<comment type="subcellular location">
    <subcellularLocation>
        <location evidence="1">Cell membrane</location>
        <topology evidence="1">Multi-pass membrane protein</topology>
    </subcellularLocation>
</comment>
<feature type="transmembrane region" description="Helical" evidence="7">
    <location>
        <begin position="44"/>
        <end position="63"/>
    </location>
</feature>
<name>A0ABP8X077_9ACTN</name>
<protein>
    <submittedName>
        <fullName evidence="8">Na+/H+ antiporter subunit E</fullName>
    </submittedName>
</protein>
<keyword evidence="4 7" id="KW-0812">Transmembrane</keyword>
<dbReference type="Pfam" id="PF01899">
    <property type="entry name" value="MNHE"/>
    <property type="match status" value="1"/>
</dbReference>
<comment type="caution">
    <text evidence="8">The sequence shown here is derived from an EMBL/GenBank/DDBJ whole genome shotgun (WGS) entry which is preliminary data.</text>
</comment>
<keyword evidence="9" id="KW-1185">Reference proteome</keyword>
<evidence type="ECO:0000256" key="5">
    <source>
        <dbReference type="ARBA" id="ARBA00022989"/>
    </source>
</evidence>
<evidence type="ECO:0000256" key="2">
    <source>
        <dbReference type="ARBA" id="ARBA00006228"/>
    </source>
</evidence>
<proteinExistence type="inferred from homology"/>
<evidence type="ECO:0000256" key="6">
    <source>
        <dbReference type="ARBA" id="ARBA00023136"/>
    </source>
</evidence>
<sequence length="185" mass="20445">MSPRTRTRRDGSTRPARHRAVQPAAVAWLTVAWLLLWGSVSVKLVLSGVIVAVLACLAFPLPPVRLHARVRPWPLLRLVVVFLASVVRASLEVSWVVVRRAPLRNAVVALPLRTTSDFALTGIASILSLVPGSVVVEARRSTHTLYLHVLDTPDAEAVERYRAQARLVEERFLAAFVPDEEVVTR</sequence>
<evidence type="ECO:0000256" key="1">
    <source>
        <dbReference type="ARBA" id="ARBA00004651"/>
    </source>
</evidence>
<keyword evidence="5 7" id="KW-1133">Transmembrane helix</keyword>